<dbReference type="Gene3D" id="3.90.1150.10">
    <property type="entry name" value="Aspartate Aminotransferase, domain 1"/>
    <property type="match status" value="1"/>
</dbReference>
<protein>
    <recommendedName>
        <fullName evidence="4">Aminotransferase class III</fullName>
    </recommendedName>
</protein>
<organism evidence="3">
    <name type="scientific">marine sediment metagenome</name>
    <dbReference type="NCBI Taxonomy" id="412755"/>
    <lineage>
        <taxon>unclassified sequences</taxon>
        <taxon>metagenomes</taxon>
        <taxon>ecological metagenomes</taxon>
    </lineage>
</organism>
<dbReference type="GO" id="GO:0030170">
    <property type="term" value="F:pyridoxal phosphate binding"/>
    <property type="evidence" value="ECO:0007669"/>
    <property type="project" value="InterPro"/>
</dbReference>
<gene>
    <name evidence="3" type="ORF">S03H2_46676</name>
</gene>
<dbReference type="PANTHER" id="PTHR43094:SF1">
    <property type="entry name" value="AMINOTRANSFERASE CLASS-III"/>
    <property type="match status" value="1"/>
</dbReference>
<dbReference type="PANTHER" id="PTHR43094">
    <property type="entry name" value="AMINOTRANSFERASE"/>
    <property type="match status" value="1"/>
</dbReference>
<proteinExistence type="inferred from homology"/>
<sequence length="175" mass="19362">MTERLIETWGYETIAAMITEPLFGIGGIVPPPEYLPQLVEMLHEHDILWVCDEVLTGFGKIGKWFAHQLFGDLKPDLMPLGKGFVSSALPAAGTVINKEIAEFLDKYRWIHVGTFHAHPISMAAVCANLEVLIETNAPELARKAGEYLGPKLRELQAKHETLGLVSGLGVFWALE</sequence>
<dbReference type="Gene3D" id="3.40.640.10">
    <property type="entry name" value="Type I PLP-dependent aspartate aminotransferase-like (Major domain)"/>
    <property type="match status" value="1"/>
</dbReference>
<comment type="caution">
    <text evidence="3">The sequence shown here is derived from an EMBL/GenBank/DDBJ whole genome shotgun (WGS) entry which is preliminary data.</text>
</comment>
<dbReference type="SUPFAM" id="SSF53383">
    <property type="entry name" value="PLP-dependent transferases"/>
    <property type="match status" value="1"/>
</dbReference>
<dbReference type="GO" id="GO:0005829">
    <property type="term" value="C:cytosol"/>
    <property type="evidence" value="ECO:0007669"/>
    <property type="project" value="TreeGrafter"/>
</dbReference>
<dbReference type="Pfam" id="PF00202">
    <property type="entry name" value="Aminotran_3"/>
    <property type="match status" value="1"/>
</dbReference>
<dbReference type="EMBL" id="BARU01029335">
    <property type="protein sequence ID" value="GAH65702.1"/>
    <property type="molecule type" value="Genomic_DNA"/>
</dbReference>
<feature type="non-terminal residue" evidence="3">
    <location>
        <position position="175"/>
    </location>
</feature>
<reference evidence="3" key="1">
    <citation type="journal article" date="2014" name="Front. Microbiol.">
        <title>High frequency of phylogenetically diverse reductive dehalogenase-homologous genes in deep subseafloor sedimentary metagenomes.</title>
        <authorList>
            <person name="Kawai M."/>
            <person name="Futagami T."/>
            <person name="Toyoda A."/>
            <person name="Takaki Y."/>
            <person name="Nishi S."/>
            <person name="Hori S."/>
            <person name="Arai W."/>
            <person name="Tsubouchi T."/>
            <person name="Morono Y."/>
            <person name="Uchiyama I."/>
            <person name="Ito T."/>
            <person name="Fujiyama A."/>
            <person name="Inagaki F."/>
            <person name="Takami H."/>
        </authorList>
    </citation>
    <scope>NUCLEOTIDE SEQUENCE</scope>
    <source>
        <strain evidence="3">Expedition CK06-06</strain>
    </source>
</reference>
<evidence type="ECO:0000256" key="1">
    <source>
        <dbReference type="ARBA" id="ARBA00008954"/>
    </source>
</evidence>
<dbReference type="AlphaFoldDB" id="X1H8H5"/>
<evidence type="ECO:0008006" key="4">
    <source>
        <dbReference type="Google" id="ProtNLM"/>
    </source>
</evidence>
<dbReference type="GO" id="GO:0008483">
    <property type="term" value="F:transaminase activity"/>
    <property type="evidence" value="ECO:0007669"/>
    <property type="project" value="InterPro"/>
</dbReference>
<evidence type="ECO:0000256" key="2">
    <source>
        <dbReference type="ARBA" id="ARBA00022898"/>
    </source>
</evidence>
<comment type="similarity">
    <text evidence="1">Belongs to the class-III pyridoxal-phosphate-dependent aminotransferase family.</text>
</comment>
<evidence type="ECO:0000313" key="3">
    <source>
        <dbReference type="EMBL" id="GAH65702.1"/>
    </source>
</evidence>
<keyword evidence="2" id="KW-0663">Pyridoxal phosphate</keyword>
<dbReference type="InterPro" id="IPR015421">
    <property type="entry name" value="PyrdxlP-dep_Trfase_major"/>
</dbReference>
<dbReference type="InterPro" id="IPR015424">
    <property type="entry name" value="PyrdxlP-dep_Trfase"/>
</dbReference>
<dbReference type="InterPro" id="IPR015422">
    <property type="entry name" value="PyrdxlP-dep_Trfase_small"/>
</dbReference>
<name>X1H8H5_9ZZZZ</name>
<dbReference type="InterPro" id="IPR005814">
    <property type="entry name" value="Aminotrans_3"/>
</dbReference>
<accession>X1H8H5</accession>